<evidence type="ECO:0000313" key="3">
    <source>
        <dbReference type="EMBL" id="RLK49095.1"/>
    </source>
</evidence>
<dbReference type="GO" id="GO:0004527">
    <property type="term" value="F:exonuclease activity"/>
    <property type="evidence" value="ECO:0007669"/>
    <property type="project" value="UniProtKB-KW"/>
</dbReference>
<feature type="domain" description="Endonuclease/exonuclease/phosphatase" evidence="2">
    <location>
        <begin position="104"/>
        <end position="329"/>
    </location>
</feature>
<keyword evidence="3" id="KW-0540">Nuclease</keyword>
<keyword evidence="1" id="KW-0472">Membrane</keyword>
<keyword evidence="3" id="KW-0269">Exonuclease</keyword>
<evidence type="ECO:0000313" key="4">
    <source>
        <dbReference type="Proteomes" id="UP000273158"/>
    </source>
</evidence>
<protein>
    <submittedName>
        <fullName evidence="3">Endonuclease/exonuclease/phosphatase (EEP) superfamily protein YafD</fullName>
    </submittedName>
</protein>
<gene>
    <name evidence="3" type="ORF">C7474_1228</name>
</gene>
<feature type="transmembrane region" description="Helical" evidence="1">
    <location>
        <begin position="34"/>
        <end position="57"/>
    </location>
</feature>
<sequence>MFGILLSLAALIGAAILTWPQFFRLERVAPIAQIVSLRAGVAVAALAIAVVFLLLCLARPLRAFAGTIALIALLTAGANGTILLVRGTGTDTLPDKTEDSIRVLTWNTAGAATDPETIAKAAVAMQADVVALPETTIEAGTQVAVEMRELGSPMWAHHESYQDREGWEEWAANSTTLLISPELGDYAVVQSTSDGTTGTAILPSVVAMPVDGDGPVVVVAHAVAPRPQAMDDWQSDLQWLADQCGTDDVVMAGDFNATIDHMDRLGVDGGTLGRCRDAASTTGNGGVGTWPTDVPKLLGAPIDHVLATDAWTATGSVVLSGLDDAGSDHRPLVVQLERSATG</sequence>
<dbReference type="AlphaFoldDB" id="A0A498C069"/>
<dbReference type="Proteomes" id="UP000273158">
    <property type="component" value="Unassembled WGS sequence"/>
</dbReference>
<keyword evidence="3" id="KW-0378">Hydrolase</keyword>
<name>A0A498C069_9MICO</name>
<keyword evidence="3" id="KW-0255">Endonuclease</keyword>
<dbReference type="EMBL" id="RCDB01000002">
    <property type="protein sequence ID" value="RLK49095.1"/>
    <property type="molecule type" value="Genomic_DNA"/>
</dbReference>
<feature type="transmembrane region" description="Helical" evidence="1">
    <location>
        <begin position="64"/>
        <end position="85"/>
    </location>
</feature>
<dbReference type="SUPFAM" id="SSF56219">
    <property type="entry name" value="DNase I-like"/>
    <property type="match status" value="1"/>
</dbReference>
<evidence type="ECO:0000256" key="1">
    <source>
        <dbReference type="SAM" id="Phobius"/>
    </source>
</evidence>
<proteinExistence type="predicted"/>
<keyword evidence="1" id="KW-1133">Transmembrane helix</keyword>
<keyword evidence="1" id="KW-0812">Transmembrane</keyword>
<organism evidence="3 4">
    <name type="scientific">Microbacterium telephonicum</name>
    <dbReference type="NCBI Taxonomy" id="1714841"/>
    <lineage>
        <taxon>Bacteria</taxon>
        <taxon>Bacillati</taxon>
        <taxon>Actinomycetota</taxon>
        <taxon>Actinomycetes</taxon>
        <taxon>Micrococcales</taxon>
        <taxon>Microbacteriaceae</taxon>
        <taxon>Microbacterium</taxon>
    </lineage>
</organism>
<dbReference type="GO" id="GO:0004519">
    <property type="term" value="F:endonuclease activity"/>
    <property type="evidence" value="ECO:0007669"/>
    <property type="project" value="UniProtKB-KW"/>
</dbReference>
<dbReference type="InterPro" id="IPR036691">
    <property type="entry name" value="Endo/exonu/phosph_ase_sf"/>
</dbReference>
<keyword evidence="4" id="KW-1185">Reference proteome</keyword>
<accession>A0A498C069</accession>
<dbReference type="Gene3D" id="3.60.10.10">
    <property type="entry name" value="Endonuclease/exonuclease/phosphatase"/>
    <property type="match status" value="1"/>
</dbReference>
<dbReference type="InterPro" id="IPR005135">
    <property type="entry name" value="Endo/exonuclease/phosphatase"/>
</dbReference>
<reference evidence="3 4" key="1">
    <citation type="journal article" date="2015" name="Stand. Genomic Sci.">
        <title>Genomic Encyclopedia of Bacterial and Archaeal Type Strains, Phase III: the genomes of soil and plant-associated and newly described type strains.</title>
        <authorList>
            <person name="Whitman W.B."/>
            <person name="Woyke T."/>
            <person name="Klenk H.P."/>
            <person name="Zhou Y."/>
            <person name="Lilburn T.G."/>
            <person name="Beck B.J."/>
            <person name="De Vos P."/>
            <person name="Vandamme P."/>
            <person name="Eisen J.A."/>
            <person name="Garrity G."/>
            <person name="Hugenholtz P."/>
            <person name="Kyrpides N.C."/>
        </authorList>
    </citation>
    <scope>NUCLEOTIDE SEQUENCE [LARGE SCALE GENOMIC DNA]</scope>
    <source>
        <strain evidence="3 4">S2T63</strain>
    </source>
</reference>
<comment type="caution">
    <text evidence="3">The sequence shown here is derived from an EMBL/GenBank/DDBJ whole genome shotgun (WGS) entry which is preliminary data.</text>
</comment>
<dbReference type="Pfam" id="PF03372">
    <property type="entry name" value="Exo_endo_phos"/>
    <property type="match status" value="1"/>
</dbReference>
<evidence type="ECO:0000259" key="2">
    <source>
        <dbReference type="Pfam" id="PF03372"/>
    </source>
</evidence>